<evidence type="ECO:0000313" key="1">
    <source>
        <dbReference type="EMBL" id="AFS78602.1"/>
    </source>
</evidence>
<dbReference type="PANTHER" id="PTHR39185">
    <property type="entry name" value="SWARMING MOTILITY PROTEIN SWRD"/>
    <property type="match status" value="1"/>
</dbReference>
<reference evidence="1 2" key="1">
    <citation type="journal article" date="2012" name="PLoS ONE">
        <title>The purine-utilizing bacterium Clostridium acidurici 9a: a genome-guided metabolic reconsideration.</title>
        <authorList>
            <person name="Hartwich K."/>
            <person name="Poehlein A."/>
            <person name="Daniel R."/>
        </authorList>
    </citation>
    <scope>NUCLEOTIDE SEQUENCE [LARGE SCALE GENOMIC DNA]</scope>
    <source>
        <strain evidence="2">ATCC 7906 / DSM 604 / BCRC 14475 / CIP 104303 / KCTC 5404 / NCIMB 10678 / 9a</strain>
    </source>
</reference>
<dbReference type="PANTHER" id="PTHR39185:SF1">
    <property type="entry name" value="SWARMING MOTILITY PROTEIN SWRD"/>
    <property type="match status" value="1"/>
</dbReference>
<evidence type="ECO:0000313" key="2">
    <source>
        <dbReference type="Proteomes" id="UP000006094"/>
    </source>
</evidence>
<dbReference type="PATRIC" id="fig|1128398.3.peg.1632"/>
<dbReference type="AlphaFoldDB" id="K0B0K7"/>
<dbReference type="HOGENOM" id="CLU_173020_2_0_9"/>
<name>K0B0K7_GOTA9</name>
<keyword evidence="1" id="KW-0282">Flagellum</keyword>
<dbReference type="KEGG" id="cad:Curi_c15940"/>
<dbReference type="Pfam" id="PF06289">
    <property type="entry name" value="FlbD"/>
    <property type="match status" value="1"/>
</dbReference>
<dbReference type="RefSeq" id="WP_014967738.1">
    <property type="nucleotide sequence ID" value="NC_018664.1"/>
</dbReference>
<dbReference type="STRING" id="1128398.Curi_c15940"/>
<dbReference type="OrthoDB" id="9799862at2"/>
<protein>
    <submittedName>
        <fullName evidence="1">Flagellar FlbD family protein</fullName>
    </submittedName>
</protein>
<gene>
    <name evidence="1" type="ordered locus">Curi_c15940</name>
</gene>
<organism evidence="1 2">
    <name type="scientific">Gottschalkia acidurici (strain ATCC 7906 / DSM 604 / BCRC 14475 / CIP 104303 / KCTC 5404 / NCIMB 10678 / 9a)</name>
    <name type="common">Clostridium acidurici</name>
    <dbReference type="NCBI Taxonomy" id="1128398"/>
    <lineage>
        <taxon>Bacteria</taxon>
        <taxon>Bacillati</taxon>
        <taxon>Bacillota</taxon>
        <taxon>Tissierellia</taxon>
        <taxon>Tissierellales</taxon>
        <taxon>Gottschalkiaceae</taxon>
        <taxon>Gottschalkia</taxon>
    </lineage>
</organism>
<accession>K0B0K7</accession>
<dbReference type="eggNOG" id="COG1582">
    <property type="taxonomic scope" value="Bacteria"/>
</dbReference>
<sequence>MIKLNRLNGEEFVVNNDLIETIEETPDTVITLITGKKIVVQESIEEVIEKAAIFKNKVFVYSKKEV</sequence>
<dbReference type="EMBL" id="CP003326">
    <property type="protein sequence ID" value="AFS78602.1"/>
    <property type="molecule type" value="Genomic_DNA"/>
</dbReference>
<proteinExistence type="predicted"/>
<dbReference type="Proteomes" id="UP000006094">
    <property type="component" value="Chromosome"/>
</dbReference>
<keyword evidence="1" id="KW-0969">Cilium</keyword>
<keyword evidence="1" id="KW-0966">Cell projection</keyword>
<dbReference type="InterPro" id="IPR009384">
    <property type="entry name" value="SwrD-like"/>
</dbReference>
<keyword evidence="2" id="KW-1185">Reference proteome</keyword>